<feature type="domain" description="Peptidase M1 membrane alanine aminopeptidase" evidence="14">
    <location>
        <begin position="239"/>
        <end position="449"/>
    </location>
</feature>
<organism evidence="17 18">
    <name type="scientific">Nocardioides anomalus</name>
    <dbReference type="NCBI Taxonomy" id="2712223"/>
    <lineage>
        <taxon>Bacteria</taxon>
        <taxon>Bacillati</taxon>
        <taxon>Actinomycetota</taxon>
        <taxon>Actinomycetes</taxon>
        <taxon>Propionibacteriales</taxon>
        <taxon>Nocardioidaceae</taxon>
        <taxon>Nocardioides</taxon>
    </lineage>
</organism>
<dbReference type="InterPro" id="IPR027268">
    <property type="entry name" value="Peptidase_M4/M1_CTD_sf"/>
</dbReference>
<dbReference type="InterPro" id="IPR050344">
    <property type="entry name" value="Peptidase_M1_aminopeptidases"/>
</dbReference>
<dbReference type="InterPro" id="IPR045357">
    <property type="entry name" value="Aminopeptidase_N-like_N"/>
</dbReference>
<evidence type="ECO:0000256" key="9">
    <source>
        <dbReference type="ARBA" id="ARBA00022801"/>
    </source>
</evidence>
<dbReference type="PANTHER" id="PTHR11533:SF174">
    <property type="entry name" value="PUROMYCIN-SENSITIVE AMINOPEPTIDASE-RELATED"/>
    <property type="match status" value="1"/>
</dbReference>
<protein>
    <recommendedName>
        <fullName evidence="5">Aminopeptidase N</fullName>
        <ecNumber evidence="4">3.4.11.2</ecNumber>
    </recommendedName>
    <alternativeName>
        <fullName evidence="12">Alanine aminopeptidase</fullName>
    </alternativeName>
    <alternativeName>
        <fullName evidence="13">Lysyl aminopeptidase</fullName>
    </alternativeName>
</protein>
<dbReference type="SUPFAM" id="SSF55486">
    <property type="entry name" value="Metalloproteases ('zincins'), catalytic domain"/>
    <property type="match status" value="1"/>
</dbReference>
<evidence type="ECO:0000313" key="18">
    <source>
        <dbReference type="Proteomes" id="UP000502996"/>
    </source>
</evidence>
<gene>
    <name evidence="17" type="primary">pepN</name>
    <name evidence="17" type="ORF">G5V58_12110</name>
</gene>
<evidence type="ECO:0000256" key="7">
    <source>
        <dbReference type="ARBA" id="ARBA00022670"/>
    </source>
</evidence>
<keyword evidence="9 17" id="KW-0378">Hydrolase</keyword>
<comment type="cofactor">
    <cofactor evidence="2">
        <name>Zn(2+)</name>
        <dbReference type="ChEBI" id="CHEBI:29105"/>
    </cofactor>
</comment>
<sequence>MSDPADSGEPASLTEQEARERAALLEVERYDVRVDLRDLLEGERWQASSTITFTCRTPGASSFVDVVGEVTAARLNDVELDLSTHGRGRLPLPDLAADNVLVVDSVQADTGSGNAILRSVDPQDGLVYVWSSFEPDGARRAWACFDQPDLKAVHGFQVSAPSAWTVLSNTSPDVVLDREDGGRLWNFEDTPRLSTYVVVVNAGPFHEQREEHGDHDLGLYCRQSLRTYLERDAEEIFRITAQGLAFFGEQFARPFPQRRYDHVFVPDFGGAMENWGCVTCSDSELYRSPPTYAERAWRALLILHEMAHQWFGDLVTMRWWDDVWLNEAFASFASAWASVGATEFTDAWAAFLAQEELPAYQLDAGPATHPIRGQVSDESHAFASFDAITYYKGQAVLRQLMALVGEETFVEALRHYFADHAWANATLDDLMGAVGAASGRDLTGWTTAWLDQAGTDTLSLIGGTLLASSPDGGEPRPHALRIGSYERTDDGLRQVALTDVETSGTTTRLDLPVADLHLVNDGDLTFASVRTDERSLEVLLSTAASLPDPVDRALAVCTAWDLLYRGELSTGDFLDCVLAVLATEPSPGVVQPFFELALDAAEQWSPAVLVPRRLARLADVAAARAQEPDHRTAALQTLAAAASSAEHFELLDAAAADDHDLAWRVQVRRASLGRYDAAAVADLLERDPDPDAQVRAWGVEAARPTEEAKAEAWERVWRERAVPAGLPQIGFARAFWRPAQHELLLPWAHRYLDELTDLSGGLLSVLSQVRIMRPRTCDEEWLARAEELTRSEELTPVVRTSLVATVDTLTRVLGARS</sequence>
<dbReference type="NCBIfam" id="TIGR02412">
    <property type="entry name" value="pepN_strep_liv"/>
    <property type="match status" value="1"/>
</dbReference>
<evidence type="ECO:0000256" key="12">
    <source>
        <dbReference type="ARBA" id="ARBA00029811"/>
    </source>
</evidence>
<dbReference type="GO" id="GO:0008270">
    <property type="term" value="F:zinc ion binding"/>
    <property type="evidence" value="ECO:0007669"/>
    <property type="project" value="InterPro"/>
</dbReference>
<evidence type="ECO:0000259" key="15">
    <source>
        <dbReference type="Pfam" id="PF11838"/>
    </source>
</evidence>
<keyword evidence="10" id="KW-0862">Zinc</keyword>
<dbReference type="GO" id="GO:0005737">
    <property type="term" value="C:cytoplasm"/>
    <property type="evidence" value="ECO:0007669"/>
    <property type="project" value="TreeGrafter"/>
</dbReference>
<dbReference type="InterPro" id="IPR012778">
    <property type="entry name" value="Pept_M1_aminopeptidase"/>
</dbReference>
<dbReference type="EMBL" id="CP049257">
    <property type="protein sequence ID" value="QIG43409.1"/>
    <property type="molecule type" value="Genomic_DNA"/>
</dbReference>
<feature type="domain" description="Aminopeptidase N-like N-terminal" evidence="16">
    <location>
        <begin position="127"/>
        <end position="197"/>
    </location>
</feature>
<dbReference type="GO" id="GO:0006508">
    <property type="term" value="P:proteolysis"/>
    <property type="evidence" value="ECO:0007669"/>
    <property type="project" value="UniProtKB-KW"/>
</dbReference>
<comment type="catalytic activity">
    <reaction evidence="1">
        <text>Release of an N-terminal amino acid, Xaa-|-Yaa- from a peptide, amide or arylamide. Xaa is preferably Ala, but may be most amino acids including Pro (slow action). When a terminal hydrophobic residue is followed by a prolyl residue, the two may be released as an intact Xaa-Pro dipeptide.</text>
        <dbReference type="EC" id="3.4.11.2"/>
    </reaction>
</comment>
<evidence type="ECO:0000256" key="1">
    <source>
        <dbReference type="ARBA" id="ARBA00000098"/>
    </source>
</evidence>
<proteinExistence type="inferred from homology"/>
<dbReference type="GO" id="GO:0016020">
    <property type="term" value="C:membrane"/>
    <property type="evidence" value="ECO:0007669"/>
    <property type="project" value="TreeGrafter"/>
</dbReference>
<dbReference type="InterPro" id="IPR001930">
    <property type="entry name" value="Peptidase_M1"/>
</dbReference>
<dbReference type="RefSeq" id="WP_165232881.1">
    <property type="nucleotide sequence ID" value="NZ_CP049257.1"/>
</dbReference>
<evidence type="ECO:0000256" key="11">
    <source>
        <dbReference type="ARBA" id="ARBA00023049"/>
    </source>
</evidence>
<evidence type="ECO:0000256" key="10">
    <source>
        <dbReference type="ARBA" id="ARBA00022833"/>
    </source>
</evidence>
<dbReference type="GO" id="GO:0005615">
    <property type="term" value="C:extracellular space"/>
    <property type="evidence" value="ECO:0007669"/>
    <property type="project" value="TreeGrafter"/>
</dbReference>
<evidence type="ECO:0000256" key="5">
    <source>
        <dbReference type="ARBA" id="ARBA00015611"/>
    </source>
</evidence>
<reference evidence="17 18" key="1">
    <citation type="submission" date="2020-02" db="EMBL/GenBank/DDBJ databases">
        <title>Full genome sequence of Nocardioides sp. R-3366.</title>
        <authorList>
            <person name="Im W.-T."/>
        </authorList>
    </citation>
    <scope>NUCLEOTIDE SEQUENCE [LARGE SCALE GENOMIC DNA]</scope>
    <source>
        <strain evidence="17 18">R-3366</strain>
    </source>
</reference>
<dbReference type="PANTHER" id="PTHR11533">
    <property type="entry name" value="PROTEASE M1 ZINC METALLOPROTEASE"/>
    <property type="match status" value="1"/>
</dbReference>
<dbReference type="Pfam" id="PF17900">
    <property type="entry name" value="Peptidase_M1_N"/>
    <property type="match status" value="1"/>
</dbReference>
<dbReference type="SUPFAM" id="SSF63737">
    <property type="entry name" value="Leukotriene A4 hydrolase N-terminal domain"/>
    <property type="match status" value="1"/>
</dbReference>
<dbReference type="GO" id="GO:0016285">
    <property type="term" value="F:alanyl aminopeptidase activity"/>
    <property type="evidence" value="ECO:0007669"/>
    <property type="project" value="UniProtKB-EC"/>
</dbReference>
<keyword evidence="11" id="KW-0482">Metalloprotease</keyword>
<dbReference type="GO" id="GO:0070006">
    <property type="term" value="F:metalloaminopeptidase activity"/>
    <property type="evidence" value="ECO:0007669"/>
    <property type="project" value="TreeGrafter"/>
</dbReference>
<dbReference type="GO" id="GO:0043171">
    <property type="term" value="P:peptide catabolic process"/>
    <property type="evidence" value="ECO:0007669"/>
    <property type="project" value="TreeGrafter"/>
</dbReference>
<keyword evidence="6 17" id="KW-0031">Aminopeptidase</keyword>
<dbReference type="InterPro" id="IPR024571">
    <property type="entry name" value="ERAP1-like_C_dom"/>
</dbReference>
<accession>A0A6G6WDX0</accession>
<evidence type="ECO:0000256" key="3">
    <source>
        <dbReference type="ARBA" id="ARBA00010136"/>
    </source>
</evidence>
<evidence type="ECO:0000256" key="6">
    <source>
        <dbReference type="ARBA" id="ARBA00022438"/>
    </source>
</evidence>
<keyword evidence="8" id="KW-0479">Metal-binding</keyword>
<dbReference type="EC" id="3.4.11.2" evidence="4"/>
<dbReference type="PRINTS" id="PR00756">
    <property type="entry name" value="ALADIPTASE"/>
</dbReference>
<dbReference type="Proteomes" id="UP000502996">
    <property type="component" value="Chromosome"/>
</dbReference>
<comment type="similarity">
    <text evidence="3">Belongs to the peptidase M1 family.</text>
</comment>
<evidence type="ECO:0000256" key="2">
    <source>
        <dbReference type="ARBA" id="ARBA00001947"/>
    </source>
</evidence>
<keyword evidence="18" id="KW-1185">Reference proteome</keyword>
<evidence type="ECO:0000259" key="14">
    <source>
        <dbReference type="Pfam" id="PF01433"/>
    </source>
</evidence>
<evidence type="ECO:0000256" key="13">
    <source>
        <dbReference type="ARBA" id="ARBA00031533"/>
    </source>
</evidence>
<keyword evidence="7" id="KW-0645">Protease</keyword>
<evidence type="ECO:0000313" key="17">
    <source>
        <dbReference type="EMBL" id="QIG43409.1"/>
    </source>
</evidence>
<dbReference type="InterPro" id="IPR014782">
    <property type="entry name" value="Peptidase_M1_dom"/>
</dbReference>
<dbReference type="Pfam" id="PF11838">
    <property type="entry name" value="ERAP1_C"/>
    <property type="match status" value="1"/>
</dbReference>
<dbReference type="Pfam" id="PF01433">
    <property type="entry name" value="Peptidase_M1"/>
    <property type="match status" value="1"/>
</dbReference>
<dbReference type="KEGG" id="nano:G5V58_12110"/>
<dbReference type="CDD" id="cd09602">
    <property type="entry name" value="M1_APN"/>
    <property type="match status" value="1"/>
</dbReference>
<evidence type="ECO:0000259" key="16">
    <source>
        <dbReference type="Pfam" id="PF17900"/>
    </source>
</evidence>
<dbReference type="GO" id="GO:0042277">
    <property type="term" value="F:peptide binding"/>
    <property type="evidence" value="ECO:0007669"/>
    <property type="project" value="TreeGrafter"/>
</dbReference>
<dbReference type="InterPro" id="IPR042097">
    <property type="entry name" value="Aminopeptidase_N-like_N_sf"/>
</dbReference>
<dbReference type="Gene3D" id="2.60.40.1730">
    <property type="entry name" value="tricorn interacting facor f3 domain"/>
    <property type="match status" value="1"/>
</dbReference>
<name>A0A6G6WDX0_9ACTN</name>
<evidence type="ECO:0000256" key="4">
    <source>
        <dbReference type="ARBA" id="ARBA00012564"/>
    </source>
</evidence>
<dbReference type="AlphaFoldDB" id="A0A6G6WDX0"/>
<evidence type="ECO:0000256" key="8">
    <source>
        <dbReference type="ARBA" id="ARBA00022723"/>
    </source>
</evidence>
<feature type="domain" description="ERAP1-like C-terminal" evidence="15">
    <location>
        <begin position="518"/>
        <end position="810"/>
    </location>
</feature>
<dbReference type="Gene3D" id="1.10.390.10">
    <property type="entry name" value="Neutral Protease Domain 2"/>
    <property type="match status" value="1"/>
</dbReference>